<accession>A0A9D4PMJ8</accession>
<comment type="similarity">
    <text evidence="2">Belongs to the Mediator complex subunit 13 family.</text>
</comment>
<dbReference type="GO" id="GO:0045944">
    <property type="term" value="P:positive regulation of transcription by RNA polymerase II"/>
    <property type="evidence" value="ECO:0007669"/>
    <property type="project" value="TreeGrafter"/>
</dbReference>
<evidence type="ECO:0000313" key="9">
    <source>
        <dbReference type="Proteomes" id="UP000821837"/>
    </source>
</evidence>
<dbReference type="PANTHER" id="PTHR48249:SF3">
    <property type="entry name" value="MEDIATOR OF RNA POLYMERASE II TRANSCRIPTION SUBUNIT 13"/>
    <property type="match status" value="1"/>
</dbReference>
<evidence type="ECO:0000256" key="3">
    <source>
        <dbReference type="ARBA" id="ARBA00019618"/>
    </source>
</evidence>
<dbReference type="AlphaFoldDB" id="A0A9D4PMJ8"/>
<reference evidence="8" key="2">
    <citation type="submission" date="2021-09" db="EMBL/GenBank/DDBJ databases">
        <authorList>
            <person name="Jia N."/>
            <person name="Wang J."/>
            <person name="Shi W."/>
            <person name="Du L."/>
            <person name="Sun Y."/>
            <person name="Zhan W."/>
            <person name="Jiang J."/>
            <person name="Wang Q."/>
            <person name="Zhang B."/>
            <person name="Ji P."/>
            <person name="Sakyi L.B."/>
            <person name="Cui X."/>
            <person name="Yuan T."/>
            <person name="Jiang B."/>
            <person name="Yang W."/>
            <person name="Lam T.T.-Y."/>
            <person name="Chang Q."/>
            <person name="Ding S."/>
            <person name="Wang X."/>
            <person name="Zhu J."/>
            <person name="Ruan X."/>
            <person name="Zhao L."/>
            <person name="Wei J."/>
            <person name="Que T."/>
            <person name="Du C."/>
            <person name="Cheng J."/>
            <person name="Dai P."/>
            <person name="Han X."/>
            <person name="Huang E."/>
            <person name="Gao Y."/>
            <person name="Liu J."/>
            <person name="Shao H."/>
            <person name="Ye R."/>
            <person name="Li L."/>
            <person name="Wei W."/>
            <person name="Wang X."/>
            <person name="Wang C."/>
            <person name="Huo Q."/>
            <person name="Li W."/>
            <person name="Guo W."/>
            <person name="Chen H."/>
            <person name="Chen S."/>
            <person name="Zhou L."/>
            <person name="Zhou L."/>
            <person name="Ni X."/>
            <person name="Tian J."/>
            <person name="Zhou Y."/>
            <person name="Sheng Y."/>
            <person name="Liu T."/>
            <person name="Pan Y."/>
            <person name="Xia L."/>
            <person name="Li J."/>
            <person name="Zhao F."/>
            <person name="Cao W."/>
        </authorList>
    </citation>
    <scope>NUCLEOTIDE SEQUENCE</scope>
    <source>
        <strain evidence="8">Rsan-2018</strain>
        <tissue evidence="8">Larvae</tissue>
    </source>
</reference>
<keyword evidence="6" id="KW-0804">Transcription</keyword>
<name>A0A9D4PMJ8_RHISA</name>
<keyword evidence="4" id="KW-0678">Repressor</keyword>
<dbReference type="PANTHER" id="PTHR48249">
    <property type="entry name" value="MEDIATOR OF RNA POLYMERASE II TRANSCRIPTION SUBUNIT 13"/>
    <property type="match status" value="1"/>
</dbReference>
<dbReference type="VEuPathDB" id="VectorBase:RSAN_030841"/>
<evidence type="ECO:0000313" key="8">
    <source>
        <dbReference type="EMBL" id="KAH7947239.1"/>
    </source>
</evidence>
<evidence type="ECO:0000256" key="6">
    <source>
        <dbReference type="ARBA" id="ARBA00023163"/>
    </source>
</evidence>
<dbReference type="InterPro" id="IPR051139">
    <property type="entry name" value="Mediator_complx_sub13"/>
</dbReference>
<proteinExistence type="inferred from homology"/>
<evidence type="ECO:0000256" key="1">
    <source>
        <dbReference type="ARBA" id="ARBA00004123"/>
    </source>
</evidence>
<dbReference type="GO" id="GO:0003713">
    <property type="term" value="F:transcription coactivator activity"/>
    <property type="evidence" value="ECO:0007669"/>
    <property type="project" value="TreeGrafter"/>
</dbReference>
<comment type="subcellular location">
    <subcellularLocation>
        <location evidence="1">Nucleus</location>
    </subcellularLocation>
</comment>
<evidence type="ECO:0000256" key="5">
    <source>
        <dbReference type="ARBA" id="ARBA00023015"/>
    </source>
</evidence>
<dbReference type="Proteomes" id="UP000821837">
    <property type="component" value="Chromosome 6"/>
</dbReference>
<comment type="caution">
    <text evidence="8">The sequence shown here is derived from an EMBL/GenBank/DDBJ whole genome shotgun (WGS) entry which is preliminary data.</text>
</comment>
<reference evidence="8" key="1">
    <citation type="journal article" date="2020" name="Cell">
        <title>Large-Scale Comparative Analyses of Tick Genomes Elucidate Their Genetic Diversity and Vector Capacities.</title>
        <authorList>
            <consortium name="Tick Genome and Microbiome Consortium (TIGMIC)"/>
            <person name="Jia N."/>
            <person name="Wang J."/>
            <person name="Shi W."/>
            <person name="Du L."/>
            <person name="Sun Y."/>
            <person name="Zhan W."/>
            <person name="Jiang J.F."/>
            <person name="Wang Q."/>
            <person name="Zhang B."/>
            <person name="Ji P."/>
            <person name="Bell-Sakyi L."/>
            <person name="Cui X.M."/>
            <person name="Yuan T.T."/>
            <person name="Jiang B.G."/>
            <person name="Yang W.F."/>
            <person name="Lam T.T."/>
            <person name="Chang Q.C."/>
            <person name="Ding S.J."/>
            <person name="Wang X.J."/>
            <person name="Zhu J.G."/>
            <person name="Ruan X.D."/>
            <person name="Zhao L."/>
            <person name="Wei J.T."/>
            <person name="Ye R.Z."/>
            <person name="Que T.C."/>
            <person name="Du C.H."/>
            <person name="Zhou Y.H."/>
            <person name="Cheng J.X."/>
            <person name="Dai P.F."/>
            <person name="Guo W.B."/>
            <person name="Han X.H."/>
            <person name="Huang E.J."/>
            <person name="Li L.F."/>
            <person name="Wei W."/>
            <person name="Gao Y.C."/>
            <person name="Liu J.Z."/>
            <person name="Shao H.Z."/>
            <person name="Wang X."/>
            <person name="Wang C.C."/>
            <person name="Yang T.C."/>
            <person name="Huo Q.B."/>
            <person name="Li W."/>
            <person name="Chen H.Y."/>
            <person name="Chen S.E."/>
            <person name="Zhou L.G."/>
            <person name="Ni X.B."/>
            <person name="Tian J.H."/>
            <person name="Sheng Y."/>
            <person name="Liu T."/>
            <person name="Pan Y.S."/>
            <person name="Xia L.Y."/>
            <person name="Li J."/>
            <person name="Zhao F."/>
            <person name="Cao W.C."/>
        </authorList>
    </citation>
    <scope>NUCLEOTIDE SEQUENCE</scope>
    <source>
        <strain evidence="8">Rsan-2018</strain>
    </source>
</reference>
<organism evidence="8 9">
    <name type="scientific">Rhipicephalus sanguineus</name>
    <name type="common">Brown dog tick</name>
    <name type="synonym">Ixodes sanguineus</name>
    <dbReference type="NCBI Taxonomy" id="34632"/>
    <lineage>
        <taxon>Eukaryota</taxon>
        <taxon>Metazoa</taxon>
        <taxon>Ecdysozoa</taxon>
        <taxon>Arthropoda</taxon>
        <taxon>Chelicerata</taxon>
        <taxon>Arachnida</taxon>
        <taxon>Acari</taxon>
        <taxon>Parasitiformes</taxon>
        <taxon>Ixodida</taxon>
        <taxon>Ixodoidea</taxon>
        <taxon>Ixodidae</taxon>
        <taxon>Rhipicephalinae</taxon>
        <taxon>Rhipicephalus</taxon>
        <taxon>Rhipicephalus</taxon>
    </lineage>
</organism>
<sequence length="104" mass="11690">MVVHLGVLEVVVGSPREEPMQLLQQTLALGYYVSTAPTGPLPRWFLVYMSPLKGFVSCLSSRSALLLHCPTVHQNHDDILHGNTHMRNYHPLDSNLTTDVLREK</sequence>
<keyword evidence="9" id="KW-1185">Reference proteome</keyword>
<evidence type="ECO:0000256" key="2">
    <source>
        <dbReference type="ARBA" id="ARBA00009354"/>
    </source>
</evidence>
<keyword evidence="7" id="KW-0539">Nucleus</keyword>
<gene>
    <name evidence="8" type="ORF">HPB52_008559</name>
</gene>
<dbReference type="EMBL" id="JABSTV010001252">
    <property type="protein sequence ID" value="KAH7947239.1"/>
    <property type="molecule type" value="Genomic_DNA"/>
</dbReference>
<protein>
    <recommendedName>
        <fullName evidence="3">Mediator of RNA polymerase II transcription subunit 13</fullName>
    </recommendedName>
</protein>
<keyword evidence="5" id="KW-0805">Transcription regulation</keyword>
<dbReference type="GO" id="GO:0016592">
    <property type="term" value="C:mediator complex"/>
    <property type="evidence" value="ECO:0007669"/>
    <property type="project" value="TreeGrafter"/>
</dbReference>
<evidence type="ECO:0000256" key="7">
    <source>
        <dbReference type="ARBA" id="ARBA00023242"/>
    </source>
</evidence>
<evidence type="ECO:0000256" key="4">
    <source>
        <dbReference type="ARBA" id="ARBA00022491"/>
    </source>
</evidence>